<feature type="region of interest" description="Disordered" evidence="1">
    <location>
        <begin position="47"/>
        <end position="115"/>
    </location>
</feature>
<feature type="region of interest" description="Disordered" evidence="1">
    <location>
        <begin position="141"/>
        <end position="207"/>
    </location>
</feature>
<evidence type="ECO:0000313" key="3">
    <source>
        <dbReference type="Proteomes" id="UP000026962"/>
    </source>
</evidence>
<dbReference type="Gramene" id="OPUNC06G04130.3">
    <property type="protein sequence ID" value="OPUNC06G04130.3"/>
    <property type="gene ID" value="OPUNC06G04130"/>
</dbReference>
<evidence type="ECO:0000313" key="2">
    <source>
        <dbReference type="EnsemblPlants" id="OPUNC06G04130.3"/>
    </source>
</evidence>
<feature type="compositionally biased region" description="Low complexity" evidence="1">
    <location>
        <begin position="67"/>
        <end position="79"/>
    </location>
</feature>
<keyword evidence="3" id="KW-1185">Reference proteome</keyword>
<reference evidence="2" key="2">
    <citation type="submission" date="2018-05" db="EMBL/GenBank/DDBJ databases">
        <title>OpunRS2 (Oryza punctata Reference Sequence Version 2).</title>
        <authorList>
            <person name="Zhang J."/>
            <person name="Kudrna D."/>
            <person name="Lee S."/>
            <person name="Talag J."/>
            <person name="Welchert J."/>
            <person name="Wing R.A."/>
        </authorList>
    </citation>
    <scope>NUCLEOTIDE SEQUENCE [LARGE SCALE GENOMIC DNA]</scope>
</reference>
<name>A0A0E0L8A6_ORYPU</name>
<protein>
    <submittedName>
        <fullName evidence="2">Uncharacterized protein</fullName>
    </submittedName>
</protein>
<evidence type="ECO:0000256" key="1">
    <source>
        <dbReference type="SAM" id="MobiDB-lite"/>
    </source>
</evidence>
<dbReference type="AlphaFoldDB" id="A0A0E0L8A6"/>
<sequence>MRRKEITVVKMQKPLMATVSGDKQNVVLDRDMAFKTGYLTVLKTEREERRSDHAGAATHQTSPCLPQPSRAASPRRAAQPPSPSPSGSCVLRRTRAGRWEERPHRRGVRGRRGLGPVDWRRRTERSLVGGELGVKSSIRWSSARRRSRGSRGDVGGVESSGEARGYGGRRPAPFAKGGGGGNSAARMEPEMTSTVGGPGGTDEVVPWWAGGDGLAKVGGAYPDGRAFNAGVAPSPAPR</sequence>
<proteinExistence type="predicted"/>
<dbReference type="Proteomes" id="UP000026962">
    <property type="component" value="Chromosome 6"/>
</dbReference>
<dbReference type="EnsemblPlants" id="OPUNC06G04130.3">
    <property type="protein sequence ID" value="OPUNC06G04130.3"/>
    <property type="gene ID" value="OPUNC06G04130"/>
</dbReference>
<dbReference type="HOGENOM" id="CLU_1167495_0_0_1"/>
<organism evidence="2">
    <name type="scientific">Oryza punctata</name>
    <name type="common">Red rice</name>
    <dbReference type="NCBI Taxonomy" id="4537"/>
    <lineage>
        <taxon>Eukaryota</taxon>
        <taxon>Viridiplantae</taxon>
        <taxon>Streptophyta</taxon>
        <taxon>Embryophyta</taxon>
        <taxon>Tracheophyta</taxon>
        <taxon>Spermatophyta</taxon>
        <taxon>Magnoliopsida</taxon>
        <taxon>Liliopsida</taxon>
        <taxon>Poales</taxon>
        <taxon>Poaceae</taxon>
        <taxon>BOP clade</taxon>
        <taxon>Oryzoideae</taxon>
        <taxon>Oryzeae</taxon>
        <taxon>Oryzinae</taxon>
        <taxon>Oryza</taxon>
    </lineage>
</organism>
<reference evidence="2" key="1">
    <citation type="submission" date="2015-04" db="UniProtKB">
        <authorList>
            <consortium name="EnsemblPlants"/>
        </authorList>
    </citation>
    <scope>IDENTIFICATION</scope>
</reference>
<accession>A0A0E0L8A6</accession>